<accession>A0ABS9TJ67</accession>
<evidence type="ECO:0000256" key="7">
    <source>
        <dbReference type="ARBA" id="ARBA00023136"/>
    </source>
</evidence>
<dbReference type="CDD" id="cd06550">
    <property type="entry name" value="TM_ABC_iron-siderophores_like"/>
    <property type="match status" value="1"/>
</dbReference>
<dbReference type="InterPro" id="IPR000522">
    <property type="entry name" value="ABC_transptr_permease_BtuC"/>
</dbReference>
<dbReference type="PANTHER" id="PTHR30472">
    <property type="entry name" value="FERRIC ENTEROBACTIN TRANSPORT SYSTEM PERMEASE PROTEIN"/>
    <property type="match status" value="1"/>
</dbReference>
<feature type="transmembrane region" description="Helical" evidence="8">
    <location>
        <begin position="339"/>
        <end position="359"/>
    </location>
</feature>
<feature type="transmembrane region" description="Helical" evidence="8">
    <location>
        <begin position="124"/>
        <end position="144"/>
    </location>
</feature>
<organism evidence="9 10">
    <name type="scientific">Pseudonocardia alaniniphila</name>
    <dbReference type="NCBI Taxonomy" id="75291"/>
    <lineage>
        <taxon>Bacteria</taxon>
        <taxon>Bacillati</taxon>
        <taxon>Actinomycetota</taxon>
        <taxon>Actinomycetes</taxon>
        <taxon>Pseudonocardiales</taxon>
        <taxon>Pseudonocardiaceae</taxon>
        <taxon>Pseudonocardia</taxon>
    </lineage>
</organism>
<evidence type="ECO:0000313" key="10">
    <source>
        <dbReference type="Proteomes" id="UP001299970"/>
    </source>
</evidence>
<keyword evidence="7 8" id="KW-0472">Membrane</keyword>
<feature type="transmembrane region" description="Helical" evidence="8">
    <location>
        <begin position="270"/>
        <end position="298"/>
    </location>
</feature>
<dbReference type="EMBL" id="JAKXMK010000020">
    <property type="protein sequence ID" value="MCH6168577.1"/>
    <property type="molecule type" value="Genomic_DNA"/>
</dbReference>
<comment type="similarity">
    <text evidence="2">Belongs to the binding-protein-dependent transport system permease family. FecCD subfamily.</text>
</comment>
<comment type="subcellular location">
    <subcellularLocation>
        <location evidence="1">Cell membrane</location>
        <topology evidence="1">Multi-pass membrane protein</topology>
    </subcellularLocation>
</comment>
<feature type="transmembrane region" description="Helical" evidence="8">
    <location>
        <begin position="224"/>
        <end position="249"/>
    </location>
</feature>
<keyword evidence="5 8" id="KW-0812">Transmembrane</keyword>
<protein>
    <submittedName>
        <fullName evidence="9">Iron chelate uptake ABC transporter family permease subunit</fullName>
    </submittedName>
</protein>
<evidence type="ECO:0000256" key="4">
    <source>
        <dbReference type="ARBA" id="ARBA00022475"/>
    </source>
</evidence>
<dbReference type="Proteomes" id="UP001299970">
    <property type="component" value="Unassembled WGS sequence"/>
</dbReference>
<keyword evidence="3" id="KW-0813">Transport</keyword>
<evidence type="ECO:0000256" key="6">
    <source>
        <dbReference type="ARBA" id="ARBA00022989"/>
    </source>
</evidence>
<sequence length="364" mass="37180">MAVLDKPSPSRTARERVPGRPAMRLGPFSVVWRPRTVLVLGIGLVVLLLGMALNIGRGDFPISVGEVLSVLFGGGDQGQRFIVMDLRLPRSLTGLLVGAALAVAGAITQSIARNPLASPDMIGFTAGANAAAVGVIVLGGSGWLLGAVGLPVAALVGGLFSAFAIYGLAWRRGVQGFRLVLVGIGIDVTLTALVHWLTIVANVTEAARAYVWLNGSLNGRGWEHVVPVAIALAVLVPAALVLAHVLGGLQFGDDTARGLGIPVDRARTALLVVAVGLASVATASAGPIAFVALVAPQISQRLVGSARPPIGVSLVVGATLTVLADLIARTAFGATELPVGIVTAVLGAPYLLFLIARYGREARA</sequence>
<dbReference type="Gene3D" id="1.10.3470.10">
    <property type="entry name" value="ABC transporter involved in vitamin B12 uptake, BtuC"/>
    <property type="match status" value="1"/>
</dbReference>
<feature type="transmembrane region" description="Helical" evidence="8">
    <location>
        <begin position="181"/>
        <end position="204"/>
    </location>
</feature>
<dbReference type="PANTHER" id="PTHR30472:SF24">
    <property type="entry name" value="FERRIC ENTEROBACTIN TRANSPORT SYSTEM PERMEASE PROTEIN FEPG"/>
    <property type="match status" value="1"/>
</dbReference>
<feature type="transmembrane region" description="Helical" evidence="8">
    <location>
        <begin position="150"/>
        <end position="169"/>
    </location>
</feature>
<dbReference type="RefSeq" id="WP_241039224.1">
    <property type="nucleotide sequence ID" value="NZ_BAAAJF010000022.1"/>
</dbReference>
<keyword evidence="10" id="KW-1185">Reference proteome</keyword>
<evidence type="ECO:0000256" key="5">
    <source>
        <dbReference type="ARBA" id="ARBA00022692"/>
    </source>
</evidence>
<evidence type="ECO:0000256" key="3">
    <source>
        <dbReference type="ARBA" id="ARBA00022448"/>
    </source>
</evidence>
<evidence type="ECO:0000256" key="8">
    <source>
        <dbReference type="SAM" id="Phobius"/>
    </source>
</evidence>
<reference evidence="9 10" key="1">
    <citation type="submission" date="2022-03" db="EMBL/GenBank/DDBJ databases">
        <title>Pseudonocardia alaer sp. nov., a novel actinomycete isolated from reed forest soil.</title>
        <authorList>
            <person name="Wang L."/>
        </authorList>
    </citation>
    <scope>NUCLEOTIDE SEQUENCE [LARGE SCALE GENOMIC DNA]</scope>
    <source>
        <strain evidence="9 10">Y-16303</strain>
    </source>
</reference>
<dbReference type="SUPFAM" id="SSF81345">
    <property type="entry name" value="ABC transporter involved in vitamin B12 uptake, BtuC"/>
    <property type="match status" value="1"/>
</dbReference>
<feature type="transmembrane region" description="Helical" evidence="8">
    <location>
        <begin position="37"/>
        <end position="56"/>
    </location>
</feature>
<dbReference type="Pfam" id="PF01032">
    <property type="entry name" value="FecCD"/>
    <property type="match status" value="1"/>
</dbReference>
<dbReference type="InterPro" id="IPR037294">
    <property type="entry name" value="ABC_BtuC-like"/>
</dbReference>
<proteinExistence type="inferred from homology"/>
<keyword evidence="4" id="KW-1003">Cell membrane</keyword>
<evidence type="ECO:0000256" key="1">
    <source>
        <dbReference type="ARBA" id="ARBA00004651"/>
    </source>
</evidence>
<name>A0ABS9TJ67_9PSEU</name>
<keyword evidence="6 8" id="KW-1133">Transmembrane helix</keyword>
<gene>
    <name evidence="9" type="ORF">MMF94_23020</name>
</gene>
<evidence type="ECO:0000313" key="9">
    <source>
        <dbReference type="EMBL" id="MCH6168577.1"/>
    </source>
</evidence>
<evidence type="ECO:0000256" key="2">
    <source>
        <dbReference type="ARBA" id="ARBA00007935"/>
    </source>
</evidence>
<comment type="caution">
    <text evidence="9">The sequence shown here is derived from an EMBL/GenBank/DDBJ whole genome shotgun (WGS) entry which is preliminary data.</text>
</comment>